<accession>A0A401J8M2</accession>
<dbReference type="AlphaFoldDB" id="A0A401J8M2"/>
<organism evidence="2 3">
    <name type="scientific">Sphingobium xenophagum</name>
    <dbReference type="NCBI Taxonomy" id="121428"/>
    <lineage>
        <taxon>Bacteria</taxon>
        <taxon>Pseudomonadati</taxon>
        <taxon>Pseudomonadota</taxon>
        <taxon>Alphaproteobacteria</taxon>
        <taxon>Sphingomonadales</taxon>
        <taxon>Sphingomonadaceae</taxon>
        <taxon>Sphingobium</taxon>
    </lineage>
</organism>
<dbReference type="Proteomes" id="UP000290975">
    <property type="component" value="Unassembled WGS sequence"/>
</dbReference>
<evidence type="ECO:0000313" key="2">
    <source>
        <dbReference type="EMBL" id="GBH32934.1"/>
    </source>
</evidence>
<protein>
    <recommendedName>
        <fullName evidence="1">DUF6933 domain-containing protein</fullName>
    </recommendedName>
</protein>
<evidence type="ECO:0000259" key="1">
    <source>
        <dbReference type="Pfam" id="PF22016"/>
    </source>
</evidence>
<dbReference type="InterPro" id="IPR053864">
    <property type="entry name" value="DUF6933"/>
</dbReference>
<dbReference type="EMBL" id="BBQY01000053">
    <property type="protein sequence ID" value="GBH32934.1"/>
    <property type="molecule type" value="Genomic_DNA"/>
</dbReference>
<proteinExistence type="predicted"/>
<comment type="caution">
    <text evidence="2">The sequence shown here is derived from an EMBL/GenBank/DDBJ whole genome shotgun (WGS) entry which is preliminary data.</text>
</comment>
<keyword evidence="3" id="KW-1185">Reference proteome</keyword>
<reference evidence="2 3" key="1">
    <citation type="submission" date="2014-12" db="EMBL/GenBank/DDBJ databases">
        <title>Whole genome sequencing of Sphingobium xenophagum OW59.</title>
        <authorList>
            <person name="Ohta Y."/>
            <person name="Nishi S."/>
            <person name="Hatada Y."/>
        </authorList>
    </citation>
    <scope>NUCLEOTIDE SEQUENCE [LARGE SCALE GENOMIC DNA]</scope>
    <source>
        <strain evidence="2 3">OW59</strain>
    </source>
</reference>
<dbReference type="Pfam" id="PF22016">
    <property type="entry name" value="DUF6933"/>
    <property type="match status" value="1"/>
</dbReference>
<feature type="domain" description="DUF6933" evidence="1">
    <location>
        <begin position="50"/>
        <end position="205"/>
    </location>
</feature>
<name>A0A401J8M2_SPHXE</name>
<gene>
    <name evidence="2" type="ORF">MBESOW_P4164</name>
</gene>
<sequence>MIERFLHRKTLKADDLSDRARGGPCHSSGEAGSFSGRAGHRTLSFAAMFHLHCTKKLLDRIKPEIVAPGQSDTALGNWYATVLFWKPQVALLVSERTLLPVLMPLAPVATLARRFPGQLAPVLKEHGVPPEFIAQEVWRMDTVQYAKTANRSVVGILNEFVKQTEFWLAAYAYEKGDDDDLLAISAKLAETPCSPLYKGLISPDRALHELVKAGAQA</sequence>
<evidence type="ECO:0000313" key="3">
    <source>
        <dbReference type="Proteomes" id="UP000290975"/>
    </source>
</evidence>